<dbReference type="Gene3D" id="3.40.50.300">
    <property type="entry name" value="P-loop containing nucleotide triphosphate hydrolases"/>
    <property type="match status" value="1"/>
</dbReference>
<dbReference type="PRINTS" id="PR00092">
    <property type="entry name" value="TYROSINASE"/>
</dbReference>
<dbReference type="InterPro" id="IPR027417">
    <property type="entry name" value="P-loop_NTPase"/>
</dbReference>
<dbReference type="RefSeq" id="XP_014540272.2">
    <property type="nucleotide sequence ID" value="XM_014684786.2"/>
</dbReference>
<accession>A0A7D5Z0B1</accession>
<dbReference type="AlphaFoldDB" id="A0A7D5Z0B1"/>
<evidence type="ECO:0000256" key="2">
    <source>
        <dbReference type="ARBA" id="ARBA00023008"/>
    </source>
</evidence>
<keyword evidence="2" id="KW-0186">Copper</keyword>
<dbReference type="GeneID" id="26246866"/>
<name>A0A7D5Z0B1_9HYPO</name>
<proteinExistence type="predicted"/>
<gene>
    <name evidence="4" type="primary">ustQ_1</name>
    <name evidence="4" type="ORF">G6M90_00g112010</name>
</gene>
<dbReference type="PANTHER" id="PTHR11474">
    <property type="entry name" value="TYROSINASE FAMILY MEMBER"/>
    <property type="match status" value="1"/>
</dbReference>
<dbReference type="SUPFAM" id="SSF48056">
    <property type="entry name" value="Di-copper centre-containing domain"/>
    <property type="match status" value="1"/>
</dbReference>
<dbReference type="GO" id="GO:0016491">
    <property type="term" value="F:oxidoreductase activity"/>
    <property type="evidence" value="ECO:0007669"/>
    <property type="project" value="InterPro"/>
</dbReference>
<dbReference type="InterPro" id="IPR050316">
    <property type="entry name" value="Tyrosinase/Hemocyanin"/>
</dbReference>
<organism evidence="4 5">
    <name type="scientific">Metarhizium brunneum</name>
    <dbReference type="NCBI Taxonomy" id="500148"/>
    <lineage>
        <taxon>Eukaryota</taxon>
        <taxon>Fungi</taxon>
        <taxon>Dikarya</taxon>
        <taxon>Ascomycota</taxon>
        <taxon>Pezizomycotina</taxon>
        <taxon>Sordariomycetes</taxon>
        <taxon>Hypocreomycetidae</taxon>
        <taxon>Hypocreales</taxon>
        <taxon>Clavicipitaceae</taxon>
        <taxon>Metarhizium</taxon>
    </lineage>
</organism>
<evidence type="ECO:0000259" key="3">
    <source>
        <dbReference type="PROSITE" id="PS00498"/>
    </source>
</evidence>
<sequence>MADTYMMLLEVEDSACPDPPIRREWRSLGAAEKQAYISAVKCLSDKPSKFDNSTSRFDDFALAHISEGLDIHYAAAFLPWHRHFIHTFEEALRAECLYTGSLAYWDWSLDAADLAQSPIWSTSGFGSDGTSTGERGVGNGHCVTDGPFANSTRNWQAEEIGSQFKISRNPHCLSRGFQIGDAKKKLQARVTPESIKSILEQDSYAEFFKELEDHAHNAIPQFIRGDFLLQTAPNDPVFYLHHAQVDRLWWLWQRRNNGSRMWQYHGPNSNVRLDETNQNNSASLEDVISLGKFGKTVAVRDVITLDAKRDAKQWAASSGDGDLDDKGAEAEANEMGAFGGASFRGDNEMALSSPDDLNSFRLGDEGGRSRAILAVDEIPRQFQVWAIKSQEASASKEIERMIQGIQGSHEAKDGSRQAAEHADIEGRDTGLLARVCLGPLTFYMEAGLKQAAGQLDRIRSGESGKNKGQHCQVIRGEGGTGKSRIIQALVALFEENGMLNKIIVTATSGAAAA</sequence>
<reference evidence="4 5" key="1">
    <citation type="submission" date="2020-07" db="EMBL/GenBank/DDBJ databases">
        <title>Telomere length de novo assembly of all 7 chromosomes of the fungus, Metarhizium brunneum, using a novel assembly pipeline.</title>
        <authorList>
            <person name="Saud z."/>
            <person name="Kortsinoglou A."/>
            <person name="Kouvelis V.N."/>
            <person name="Butt T.M."/>
        </authorList>
    </citation>
    <scope>NUCLEOTIDE SEQUENCE [LARGE SCALE GENOMIC DNA]</scope>
    <source>
        <strain evidence="4 5">4556</strain>
    </source>
</reference>
<dbReference type="InterPro" id="IPR002227">
    <property type="entry name" value="Tyrosinase_Cu-bd"/>
</dbReference>
<dbReference type="Pfam" id="PF00264">
    <property type="entry name" value="Tyrosinase"/>
    <property type="match status" value="1"/>
</dbReference>
<dbReference type="PROSITE" id="PS00498">
    <property type="entry name" value="TYROSINASE_2"/>
    <property type="match status" value="1"/>
</dbReference>
<dbReference type="InterPro" id="IPR008922">
    <property type="entry name" value="Di-copper_centre_dom_sf"/>
</dbReference>
<keyword evidence="5" id="KW-1185">Reference proteome</keyword>
<dbReference type="GO" id="GO:0046872">
    <property type="term" value="F:metal ion binding"/>
    <property type="evidence" value="ECO:0007669"/>
    <property type="project" value="UniProtKB-KW"/>
</dbReference>
<dbReference type="OrthoDB" id="6132182at2759"/>
<dbReference type="PANTHER" id="PTHR11474:SF126">
    <property type="entry name" value="TYROSINASE-LIKE PROTEIN TYR-1-RELATED"/>
    <property type="match status" value="1"/>
</dbReference>
<dbReference type="EMBL" id="CP058938">
    <property type="protein sequence ID" value="QLI74241.1"/>
    <property type="molecule type" value="Genomic_DNA"/>
</dbReference>
<protein>
    <submittedName>
        <fullName evidence="4">Tyrosinase ustQ</fullName>
    </submittedName>
</protein>
<evidence type="ECO:0000313" key="5">
    <source>
        <dbReference type="Proteomes" id="UP000510686"/>
    </source>
</evidence>
<keyword evidence="1" id="KW-0479">Metal-binding</keyword>
<evidence type="ECO:0000313" key="4">
    <source>
        <dbReference type="EMBL" id="QLI74241.1"/>
    </source>
</evidence>
<feature type="domain" description="Tyrosinase copper-binding" evidence="3">
    <location>
        <begin position="235"/>
        <end position="246"/>
    </location>
</feature>
<evidence type="ECO:0000256" key="1">
    <source>
        <dbReference type="ARBA" id="ARBA00022723"/>
    </source>
</evidence>
<dbReference type="Proteomes" id="UP000510686">
    <property type="component" value="Chromosome 7"/>
</dbReference>
<dbReference type="KEGG" id="mbrn:26246866"/>
<dbReference type="Gene3D" id="1.10.1280.10">
    <property type="entry name" value="Di-copper center containing domain from catechol oxidase"/>
    <property type="match status" value="1"/>
</dbReference>